<reference evidence="2" key="1">
    <citation type="submission" date="2014-09" db="EMBL/GenBank/DDBJ databases">
        <authorList>
            <person name="Magalhaes I.L.F."/>
            <person name="Oliveira U."/>
            <person name="Santos F.R."/>
            <person name="Vidigal T.H.D.A."/>
            <person name="Brescovit A.D."/>
            <person name="Santos A.J."/>
        </authorList>
    </citation>
    <scope>NUCLEOTIDE SEQUENCE</scope>
    <source>
        <tissue evidence="2">Shoot tissue taken approximately 20 cm above the soil surface</tissue>
    </source>
</reference>
<feature type="transmembrane region" description="Helical" evidence="1">
    <location>
        <begin position="12"/>
        <end position="35"/>
    </location>
</feature>
<dbReference type="AlphaFoldDB" id="A0A0A9G1G9"/>
<evidence type="ECO:0000313" key="2">
    <source>
        <dbReference type="EMBL" id="JAE17319.1"/>
    </source>
</evidence>
<name>A0A0A9G1G9_ARUDO</name>
<sequence>MHKYISPIKIHKLWLIWLNKHAFFFFIFSFAYLLFYDFREKTLLIFCCLRSERHRRLLVGFPP</sequence>
<evidence type="ECO:0000256" key="1">
    <source>
        <dbReference type="SAM" id="Phobius"/>
    </source>
</evidence>
<organism evidence="2">
    <name type="scientific">Arundo donax</name>
    <name type="common">Giant reed</name>
    <name type="synonym">Donax arundinaceus</name>
    <dbReference type="NCBI Taxonomy" id="35708"/>
    <lineage>
        <taxon>Eukaryota</taxon>
        <taxon>Viridiplantae</taxon>
        <taxon>Streptophyta</taxon>
        <taxon>Embryophyta</taxon>
        <taxon>Tracheophyta</taxon>
        <taxon>Spermatophyta</taxon>
        <taxon>Magnoliopsida</taxon>
        <taxon>Liliopsida</taxon>
        <taxon>Poales</taxon>
        <taxon>Poaceae</taxon>
        <taxon>PACMAD clade</taxon>
        <taxon>Arundinoideae</taxon>
        <taxon>Arundineae</taxon>
        <taxon>Arundo</taxon>
    </lineage>
</organism>
<keyword evidence="1" id="KW-0812">Transmembrane</keyword>
<keyword evidence="1" id="KW-0472">Membrane</keyword>
<reference evidence="2" key="2">
    <citation type="journal article" date="2015" name="Data Brief">
        <title>Shoot transcriptome of the giant reed, Arundo donax.</title>
        <authorList>
            <person name="Barrero R.A."/>
            <person name="Guerrero F.D."/>
            <person name="Moolhuijzen P."/>
            <person name="Goolsby J.A."/>
            <person name="Tidwell J."/>
            <person name="Bellgard S.E."/>
            <person name="Bellgard M.I."/>
        </authorList>
    </citation>
    <scope>NUCLEOTIDE SEQUENCE</scope>
    <source>
        <tissue evidence="2">Shoot tissue taken approximately 20 cm above the soil surface</tissue>
    </source>
</reference>
<protein>
    <submittedName>
        <fullName evidence="2">Uncharacterized protein</fullName>
    </submittedName>
</protein>
<proteinExistence type="predicted"/>
<dbReference type="EMBL" id="GBRH01180577">
    <property type="protein sequence ID" value="JAE17319.1"/>
    <property type="molecule type" value="Transcribed_RNA"/>
</dbReference>
<keyword evidence="1" id="KW-1133">Transmembrane helix</keyword>
<accession>A0A0A9G1G9</accession>